<dbReference type="OrthoDB" id="9809488at2"/>
<dbReference type="AlphaFoldDB" id="A0A3R5TGA8"/>
<dbReference type="Proteomes" id="UP000286268">
    <property type="component" value="Chromosome"/>
</dbReference>
<evidence type="ECO:0000313" key="4">
    <source>
        <dbReference type="Proteomes" id="UP000286268"/>
    </source>
</evidence>
<gene>
    <name evidence="3" type="ORF">C1I91_14765</name>
</gene>
<feature type="signal peptide" evidence="1">
    <location>
        <begin position="1"/>
        <end position="29"/>
    </location>
</feature>
<dbReference type="PANTHER" id="PTHR21666:SF270">
    <property type="entry name" value="MUREIN HYDROLASE ACTIVATOR ENVC"/>
    <property type="match status" value="1"/>
</dbReference>
<dbReference type="GO" id="GO:0004222">
    <property type="term" value="F:metalloendopeptidase activity"/>
    <property type="evidence" value="ECO:0007669"/>
    <property type="project" value="TreeGrafter"/>
</dbReference>
<keyword evidence="1" id="KW-0732">Signal</keyword>
<dbReference type="CDD" id="cd00118">
    <property type="entry name" value="LysM"/>
    <property type="match status" value="2"/>
</dbReference>
<dbReference type="Pfam" id="PF01476">
    <property type="entry name" value="LysM"/>
    <property type="match status" value="2"/>
</dbReference>
<dbReference type="InterPro" id="IPR011055">
    <property type="entry name" value="Dup_hybrid_motif"/>
</dbReference>
<dbReference type="InterPro" id="IPR016047">
    <property type="entry name" value="M23ase_b-sheet_dom"/>
</dbReference>
<sequence>MRNFMFKRKNLVYSAVVILATALTVTSLMGTNKKEGTNDQINNIVLTDQVKETAELDTSSQEDVITADVENPPTNSAVTNKIKINTYTVKTGDSLESIAAAYNVKVNTIAESNKLSLNATLTEGQVLEFPSIDGVLYKIQSGETLWDLALLNKVDFNKIVEINELEAPEKLKLGQKIIIPGVDKVKPLASNTTTSTKKSSASNKTLSRGGSIPTIISASLPVQGKLSSKYGPRWGRQHAGIDIAAPTGTDVFASMDGKVTFSGWDDGGYGNLVIIDHGNGLQSYYAHNSKLLVEKGEYVNKGTQIADVGNTGNSTGPHSHFEIRKNGSPVNPYTYIK</sequence>
<dbReference type="CDD" id="cd12797">
    <property type="entry name" value="M23_peptidase"/>
    <property type="match status" value="1"/>
</dbReference>
<dbReference type="PANTHER" id="PTHR21666">
    <property type="entry name" value="PEPTIDASE-RELATED"/>
    <property type="match status" value="1"/>
</dbReference>
<evidence type="ECO:0000256" key="1">
    <source>
        <dbReference type="SAM" id="SignalP"/>
    </source>
</evidence>
<accession>A0A3R5TGA8</accession>
<dbReference type="PROSITE" id="PS51782">
    <property type="entry name" value="LYSM"/>
    <property type="match status" value="2"/>
</dbReference>
<dbReference type="SUPFAM" id="SSF51261">
    <property type="entry name" value="Duplicated hybrid motif"/>
    <property type="match status" value="1"/>
</dbReference>
<protein>
    <recommendedName>
        <fullName evidence="2">LysM domain-containing protein</fullName>
    </recommendedName>
</protein>
<dbReference type="Gene3D" id="3.10.350.10">
    <property type="entry name" value="LysM domain"/>
    <property type="match status" value="2"/>
</dbReference>
<dbReference type="KEGG" id="cmah:C1I91_14765"/>
<dbReference type="EMBL" id="CP025746">
    <property type="protein sequence ID" value="QAA32801.1"/>
    <property type="molecule type" value="Genomic_DNA"/>
</dbReference>
<feature type="domain" description="LysM" evidence="2">
    <location>
        <begin position="85"/>
        <end position="129"/>
    </location>
</feature>
<reference evidence="3 4" key="1">
    <citation type="submission" date="2018-01" db="EMBL/GenBank/DDBJ databases">
        <title>Genome Sequencing and Assembly of Anaerobacter polyendosporus strain CT4.</title>
        <authorList>
            <person name="Tachaapaikoon C."/>
            <person name="Sutheeworapong S."/>
            <person name="Jenjaroenpun P."/>
            <person name="Wongsurawat T."/>
            <person name="Nookeaw I."/>
            <person name="Cheawchanlertfa P."/>
            <person name="Kosugi A."/>
            <person name="Cheevadhanarak S."/>
            <person name="Ratanakhanokchai K."/>
        </authorList>
    </citation>
    <scope>NUCLEOTIDE SEQUENCE [LARGE SCALE GENOMIC DNA]</scope>
    <source>
        <strain evidence="3 4">CT4</strain>
    </source>
</reference>
<dbReference type="InterPro" id="IPR018392">
    <property type="entry name" value="LysM"/>
</dbReference>
<dbReference type="InterPro" id="IPR036779">
    <property type="entry name" value="LysM_dom_sf"/>
</dbReference>
<keyword evidence="4" id="KW-1185">Reference proteome</keyword>
<evidence type="ECO:0000259" key="2">
    <source>
        <dbReference type="PROSITE" id="PS51782"/>
    </source>
</evidence>
<feature type="domain" description="LysM" evidence="2">
    <location>
        <begin position="135"/>
        <end position="179"/>
    </location>
</feature>
<dbReference type="Gene3D" id="2.70.70.10">
    <property type="entry name" value="Glucose Permease (Domain IIA)"/>
    <property type="match status" value="1"/>
</dbReference>
<dbReference type="InterPro" id="IPR050570">
    <property type="entry name" value="Cell_wall_metabolism_enzyme"/>
</dbReference>
<organism evidence="3 4">
    <name type="scientific">Clostridium manihotivorum</name>
    <dbReference type="NCBI Taxonomy" id="2320868"/>
    <lineage>
        <taxon>Bacteria</taxon>
        <taxon>Bacillati</taxon>
        <taxon>Bacillota</taxon>
        <taxon>Clostridia</taxon>
        <taxon>Eubacteriales</taxon>
        <taxon>Clostridiaceae</taxon>
        <taxon>Clostridium</taxon>
    </lineage>
</organism>
<feature type="chain" id="PRO_5039145323" description="LysM domain-containing protein" evidence="1">
    <location>
        <begin position="30"/>
        <end position="337"/>
    </location>
</feature>
<proteinExistence type="predicted"/>
<dbReference type="Pfam" id="PF01551">
    <property type="entry name" value="Peptidase_M23"/>
    <property type="match status" value="1"/>
</dbReference>
<name>A0A3R5TGA8_9CLOT</name>
<evidence type="ECO:0000313" key="3">
    <source>
        <dbReference type="EMBL" id="QAA32801.1"/>
    </source>
</evidence>
<dbReference type="SMART" id="SM00257">
    <property type="entry name" value="LysM"/>
    <property type="match status" value="2"/>
</dbReference>